<evidence type="ECO:0000256" key="3">
    <source>
        <dbReference type="ARBA" id="ARBA00022989"/>
    </source>
</evidence>
<name>A0ABW4FKV1_9PSEU</name>
<evidence type="ECO:0000313" key="6">
    <source>
        <dbReference type="EMBL" id="MFD1531228.1"/>
    </source>
</evidence>
<feature type="transmembrane region" description="Helical" evidence="5">
    <location>
        <begin position="165"/>
        <end position="184"/>
    </location>
</feature>
<gene>
    <name evidence="6" type="ORF">ACFSCY_17470</name>
</gene>
<reference evidence="7" key="1">
    <citation type="journal article" date="2019" name="Int. J. Syst. Evol. Microbiol.">
        <title>The Global Catalogue of Microorganisms (GCM) 10K type strain sequencing project: providing services to taxonomists for standard genome sequencing and annotation.</title>
        <authorList>
            <consortium name="The Broad Institute Genomics Platform"/>
            <consortium name="The Broad Institute Genome Sequencing Center for Infectious Disease"/>
            <person name="Wu L."/>
            <person name="Ma J."/>
        </authorList>
    </citation>
    <scope>NUCLEOTIDE SEQUENCE [LARGE SCALE GENOMIC DNA]</scope>
    <source>
        <strain evidence="7">JCM 12165</strain>
    </source>
</reference>
<protein>
    <submittedName>
        <fullName evidence="6">UbiA family prenyltransferase</fullName>
    </submittedName>
</protein>
<evidence type="ECO:0000256" key="5">
    <source>
        <dbReference type="SAM" id="Phobius"/>
    </source>
</evidence>
<evidence type="ECO:0000313" key="7">
    <source>
        <dbReference type="Proteomes" id="UP001597145"/>
    </source>
</evidence>
<dbReference type="Pfam" id="PF01040">
    <property type="entry name" value="UbiA"/>
    <property type="match status" value="1"/>
</dbReference>
<keyword evidence="3 5" id="KW-1133">Transmembrane helix</keyword>
<keyword evidence="7" id="KW-1185">Reference proteome</keyword>
<dbReference type="RefSeq" id="WP_343973666.1">
    <property type="nucleotide sequence ID" value="NZ_BAAAJG010000004.1"/>
</dbReference>
<comment type="caution">
    <text evidence="6">The sequence shown here is derived from an EMBL/GenBank/DDBJ whole genome shotgun (WGS) entry which is preliminary data.</text>
</comment>
<organism evidence="6 7">
    <name type="scientific">Pseudonocardia aurantiaca</name>
    <dbReference type="NCBI Taxonomy" id="75290"/>
    <lineage>
        <taxon>Bacteria</taxon>
        <taxon>Bacillati</taxon>
        <taxon>Actinomycetota</taxon>
        <taxon>Actinomycetes</taxon>
        <taxon>Pseudonocardiales</taxon>
        <taxon>Pseudonocardiaceae</taxon>
        <taxon>Pseudonocardia</taxon>
    </lineage>
</organism>
<keyword evidence="4 5" id="KW-0472">Membrane</keyword>
<dbReference type="EMBL" id="JBHUCP010000010">
    <property type="protein sequence ID" value="MFD1531228.1"/>
    <property type="molecule type" value="Genomic_DNA"/>
</dbReference>
<comment type="subcellular location">
    <subcellularLocation>
        <location evidence="1">Membrane</location>
        <topology evidence="1">Multi-pass membrane protein</topology>
    </subcellularLocation>
</comment>
<dbReference type="Gene3D" id="1.10.357.140">
    <property type="entry name" value="UbiA prenyltransferase"/>
    <property type="match status" value="1"/>
</dbReference>
<feature type="transmembrane region" description="Helical" evidence="5">
    <location>
        <begin position="134"/>
        <end position="153"/>
    </location>
</feature>
<dbReference type="Proteomes" id="UP001597145">
    <property type="component" value="Unassembled WGS sequence"/>
</dbReference>
<dbReference type="InterPro" id="IPR044878">
    <property type="entry name" value="UbiA_sf"/>
</dbReference>
<evidence type="ECO:0000256" key="2">
    <source>
        <dbReference type="ARBA" id="ARBA00022692"/>
    </source>
</evidence>
<proteinExistence type="predicted"/>
<accession>A0ABW4FKV1</accession>
<sequence length="282" mass="28054">MAPLVAAPLALVRACHPEPTVAVTLMVTGLALTTGRDARGVLLVAAAVLAGQLSVGWLNDALDARRDAAAGRADKPVARDEISARTVGAAAAVAALVCVPLSLASGLAAGAVHLVAVGAGWAYDLGVKSTVFSVLPYVVAFGLLPVFVVLGLPGAPSPWWVAAPWWLPVAAALLGAGAHFANVLPDLDDDAATGVRGLPHRLGAARSRIAAATLLFTATVVLAIAAPLPAAVTVAVPVLAMLLLAAGFRAGRTAGSRAPFRAVMGVALLAVLLLLASGAALS</sequence>
<evidence type="ECO:0000256" key="1">
    <source>
        <dbReference type="ARBA" id="ARBA00004141"/>
    </source>
</evidence>
<feature type="transmembrane region" description="Helical" evidence="5">
    <location>
        <begin position="41"/>
        <end position="62"/>
    </location>
</feature>
<evidence type="ECO:0000256" key="4">
    <source>
        <dbReference type="ARBA" id="ARBA00023136"/>
    </source>
</evidence>
<feature type="transmembrane region" description="Helical" evidence="5">
    <location>
        <begin position="260"/>
        <end position="281"/>
    </location>
</feature>
<dbReference type="InterPro" id="IPR000537">
    <property type="entry name" value="UbiA_prenyltransferase"/>
</dbReference>
<keyword evidence="2 5" id="KW-0812">Transmembrane</keyword>
<feature type="transmembrane region" description="Helical" evidence="5">
    <location>
        <begin position="230"/>
        <end position="248"/>
    </location>
</feature>